<dbReference type="AlphaFoldDB" id="A0AAD9KJG3"/>
<feature type="compositionally biased region" description="Acidic residues" evidence="1">
    <location>
        <begin position="160"/>
        <end position="174"/>
    </location>
</feature>
<sequence>MRTKEQDHYPNPEKSLREDMTYRDGFISVPLCLDLLKQKVRQRGFRVTDYLPHMKRDEDGRVLPPQLAQFLEKLGLRVTEEDFKSLWDRYDTEGVGAIKATQFFRMVGLDESGTPRPATTDSFFSLRSSRRGGHMQPYGKGRKKVFLQRVTKSQREASVEEAEAEAEVTPEENQNDVVVSRRKPSKTKRTPKLDNVVDALKYKFEQSYQAMLKGMQCFDVRGEGLIARIDLHKVLEEFGFSTLVTDMPQFLTRCGIKATQGELIYSELLDRFWNRSEAGFVHRILEKRIESAMHRGEGRPHMAGERLTVEELEQHLVEFIHRHFITLSASLRKCDYNRLGVIPQYEFREAIEKSLGHQMTEDQWGSLREQAVVDDDGLVPYKKFMETFLDSPGAWNKRDHFNVMVRKVRPIETPSVVERLRARAQLPGEWEGDTRLDEAATDRRTSAMDGRSTRMEQEDRSPEQLTEIVQDLFKKRFYEIDKAFRDLDRKMTGRCNKQQFAELLKSCDIELTLKEVDALWEMVETSADNMVTFSKLVSRFAGHLVKRPTPQSTDEIQREVSAFHKVHSWVVSRPSSTMSNVVKADLLRLIRADVLGQWDQLRQIFKNLDKTLTATVPTGDMKEVMKLFHFHLAEEEMEALVNEFDLRADGSFHYIEFMKNFAKKRPHHRATRVSAGYLGRVVEVAGGDLGYGTEVNAGGQGHGTEGGGLVTKTGVYLCVT</sequence>
<dbReference type="SUPFAM" id="SSF47473">
    <property type="entry name" value="EF-hand"/>
    <property type="match status" value="2"/>
</dbReference>
<feature type="region of interest" description="Disordered" evidence="1">
    <location>
        <begin position="160"/>
        <end position="190"/>
    </location>
</feature>
<evidence type="ECO:0000256" key="1">
    <source>
        <dbReference type="SAM" id="MobiDB-lite"/>
    </source>
</evidence>
<feature type="domain" description="EF-hand" evidence="2">
    <location>
        <begin position="479"/>
        <end position="507"/>
    </location>
</feature>
<protein>
    <recommendedName>
        <fullName evidence="2">EF-hand domain-containing protein</fullName>
    </recommendedName>
</protein>
<feature type="domain" description="EF-hand" evidence="2">
    <location>
        <begin position="82"/>
        <end position="110"/>
    </location>
</feature>
<comment type="caution">
    <text evidence="3">The sequence shown here is derived from an EMBL/GenBank/DDBJ whole genome shotgun (WGS) entry which is preliminary data.</text>
</comment>
<reference evidence="3" key="1">
    <citation type="journal article" date="2023" name="Mol. Biol. Evol.">
        <title>Third-Generation Sequencing Reveals the Adaptive Role of the Epigenome in Three Deep-Sea Polychaetes.</title>
        <authorList>
            <person name="Perez M."/>
            <person name="Aroh O."/>
            <person name="Sun Y."/>
            <person name="Lan Y."/>
            <person name="Juniper S.K."/>
            <person name="Young C.R."/>
            <person name="Angers B."/>
            <person name="Qian P.Y."/>
        </authorList>
    </citation>
    <scope>NUCLEOTIDE SEQUENCE</scope>
    <source>
        <strain evidence="3">R07B-5</strain>
    </source>
</reference>
<evidence type="ECO:0000313" key="3">
    <source>
        <dbReference type="EMBL" id="KAK2172729.1"/>
    </source>
</evidence>
<dbReference type="InterPro" id="IPR052603">
    <property type="entry name" value="EFCB6"/>
</dbReference>
<feature type="compositionally biased region" description="Basic residues" evidence="1">
    <location>
        <begin position="180"/>
        <end position="190"/>
    </location>
</feature>
<accession>A0AAD9KJG3</accession>
<name>A0AAD9KJG3_RIDPI</name>
<dbReference type="InterPro" id="IPR002048">
    <property type="entry name" value="EF_hand_dom"/>
</dbReference>
<dbReference type="Gene3D" id="1.10.238.10">
    <property type="entry name" value="EF-hand"/>
    <property type="match status" value="4"/>
</dbReference>
<feature type="region of interest" description="Disordered" evidence="1">
    <location>
        <begin position="431"/>
        <end position="463"/>
    </location>
</feature>
<evidence type="ECO:0000313" key="4">
    <source>
        <dbReference type="Proteomes" id="UP001209878"/>
    </source>
</evidence>
<feature type="compositionally biased region" description="Basic and acidic residues" evidence="1">
    <location>
        <begin position="432"/>
        <end position="462"/>
    </location>
</feature>
<evidence type="ECO:0000259" key="2">
    <source>
        <dbReference type="SMART" id="SM00054"/>
    </source>
</evidence>
<proteinExistence type="predicted"/>
<dbReference type="InterPro" id="IPR011992">
    <property type="entry name" value="EF-hand-dom_pair"/>
</dbReference>
<gene>
    <name evidence="3" type="ORF">NP493_931g00014</name>
</gene>
<dbReference type="PANTHER" id="PTHR20875:SF5">
    <property type="entry name" value="EF-HAND DOMAIN-CONTAINING PROTEIN"/>
    <property type="match status" value="1"/>
</dbReference>
<dbReference type="SMART" id="SM00054">
    <property type="entry name" value="EFh"/>
    <property type="match status" value="4"/>
</dbReference>
<dbReference type="EMBL" id="JAODUO010000935">
    <property type="protein sequence ID" value="KAK2172729.1"/>
    <property type="molecule type" value="Genomic_DNA"/>
</dbReference>
<organism evidence="3 4">
    <name type="scientific">Ridgeia piscesae</name>
    <name type="common">Tubeworm</name>
    <dbReference type="NCBI Taxonomy" id="27915"/>
    <lineage>
        <taxon>Eukaryota</taxon>
        <taxon>Metazoa</taxon>
        <taxon>Spiralia</taxon>
        <taxon>Lophotrochozoa</taxon>
        <taxon>Annelida</taxon>
        <taxon>Polychaeta</taxon>
        <taxon>Sedentaria</taxon>
        <taxon>Canalipalpata</taxon>
        <taxon>Sabellida</taxon>
        <taxon>Siboglinidae</taxon>
        <taxon>Ridgeia</taxon>
    </lineage>
</organism>
<feature type="domain" description="EF-hand" evidence="2">
    <location>
        <begin position="326"/>
        <end position="354"/>
    </location>
</feature>
<dbReference type="GO" id="GO:0005509">
    <property type="term" value="F:calcium ion binding"/>
    <property type="evidence" value="ECO:0007669"/>
    <property type="project" value="InterPro"/>
</dbReference>
<dbReference type="PANTHER" id="PTHR20875">
    <property type="entry name" value="EF-HAND CALCIUM-BINDING DOMAIN-CONTAINING PROTEIN 6-RELATED"/>
    <property type="match status" value="1"/>
</dbReference>
<keyword evidence="4" id="KW-1185">Reference proteome</keyword>
<dbReference type="Proteomes" id="UP001209878">
    <property type="component" value="Unassembled WGS sequence"/>
</dbReference>
<feature type="domain" description="EF-hand" evidence="2">
    <location>
        <begin position="600"/>
        <end position="628"/>
    </location>
</feature>